<evidence type="ECO:0008006" key="3">
    <source>
        <dbReference type="Google" id="ProtNLM"/>
    </source>
</evidence>
<dbReference type="Proteomes" id="UP001597124">
    <property type="component" value="Unassembled WGS sequence"/>
</dbReference>
<protein>
    <recommendedName>
        <fullName evidence="3">DUF2188 domain-containing protein</fullName>
    </recommendedName>
</protein>
<comment type="caution">
    <text evidence="1">The sequence shown here is derived from an EMBL/GenBank/DDBJ whole genome shotgun (WGS) entry which is preliminary data.</text>
</comment>
<evidence type="ECO:0000313" key="1">
    <source>
        <dbReference type="EMBL" id="MFD0850019.1"/>
    </source>
</evidence>
<organism evidence="1 2">
    <name type="scientific">Sphingosinicella xenopeptidilytica</name>
    <dbReference type="NCBI Taxonomy" id="364098"/>
    <lineage>
        <taxon>Bacteria</taxon>
        <taxon>Pseudomonadati</taxon>
        <taxon>Pseudomonadota</taxon>
        <taxon>Alphaproteobacteria</taxon>
        <taxon>Sphingomonadales</taxon>
        <taxon>Sphingosinicellaceae</taxon>
        <taxon>Sphingosinicella</taxon>
    </lineage>
</organism>
<name>A0ABW3C6F1_SPHXN</name>
<reference evidence="2" key="1">
    <citation type="journal article" date="2019" name="Int. J. Syst. Evol. Microbiol.">
        <title>The Global Catalogue of Microorganisms (GCM) 10K type strain sequencing project: providing services to taxonomists for standard genome sequencing and annotation.</title>
        <authorList>
            <consortium name="The Broad Institute Genomics Platform"/>
            <consortium name="The Broad Institute Genome Sequencing Center for Infectious Disease"/>
            <person name="Wu L."/>
            <person name="Ma J."/>
        </authorList>
    </citation>
    <scope>NUCLEOTIDE SEQUENCE [LARGE SCALE GENOMIC DNA]</scope>
    <source>
        <strain evidence="2">CCUG 52537</strain>
    </source>
</reference>
<gene>
    <name evidence="1" type="ORF">ACFQ00_16910</name>
</gene>
<proteinExistence type="predicted"/>
<accession>A0ABW3C6F1</accession>
<dbReference type="EMBL" id="JBHTIK010000015">
    <property type="protein sequence ID" value="MFD0850019.1"/>
    <property type="molecule type" value="Genomic_DNA"/>
</dbReference>
<evidence type="ECO:0000313" key="2">
    <source>
        <dbReference type="Proteomes" id="UP001597124"/>
    </source>
</evidence>
<sequence>MRVFFMMESGCDWRWYAESDEGDPLGRSGFAFPTLPEAQQNFELVCSDKEWI</sequence>
<dbReference type="RefSeq" id="WP_381493567.1">
    <property type="nucleotide sequence ID" value="NZ_JBHTIK010000015.1"/>
</dbReference>
<keyword evidence="2" id="KW-1185">Reference proteome</keyword>